<keyword evidence="4" id="KW-0963">Cytoplasm</keyword>
<evidence type="ECO:0000313" key="11">
    <source>
        <dbReference type="Proteomes" id="UP001311799"/>
    </source>
</evidence>
<dbReference type="Pfam" id="PF01172">
    <property type="entry name" value="SBDS_N"/>
    <property type="match status" value="1"/>
</dbReference>
<dbReference type="Gene3D" id="1.10.10.900">
    <property type="entry name" value="SBDS protein C-terminal domain, subdomain 1"/>
    <property type="match status" value="1"/>
</dbReference>
<feature type="domain" description="C2H2-type" evidence="9">
    <location>
        <begin position="322"/>
        <end position="344"/>
    </location>
</feature>
<dbReference type="EMBL" id="JAWDEY010000005">
    <property type="protein sequence ID" value="KAK6590646.1"/>
    <property type="molecule type" value="Genomic_DNA"/>
</dbReference>
<comment type="subunit">
    <text evidence="7">Associates with the 60S ribosomal subunit.</text>
</comment>
<evidence type="ECO:0000256" key="7">
    <source>
        <dbReference type="ARBA" id="ARBA00049708"/>
    </source>
</evidence>
<dbReference type="InterPro" id="IPR013087">
    <property type="entry name" value="Znf_C2H2_type"/>
</dbReference>
<keyword evidence="5" id="KW-0690">Ribosome biogenesis</keyword>
<evidence type="ECO:0000256" key="8">
    <source>
        <dbReference type="SAM" id="MobiDB-lite"/>
    </source>
</evidence>
<dbReference type="SUPFAM" id="SSF109728">
    <property type="entry name" value="Hypothetical protein AF0491, middle domain"/>
    <property type="match status" value="1"/>
</dbReference>
<dbReference type="Gene3D" id="3.30.1250.10">
    <property type="entry name" value="Ribosome maturation protein SBDS, N-terminal domain"/>
    <property type="match status" value="1"/>
</dbReference>
<keyword evidence="11" id="KW-1185">Reference proteome</keyword>
<dbReference type="InterPro" id="IPR036236">
    <property type="entry name" value="Znf_C2H2_sf"/>
</dbReference>
<dbReference type="PROSITE" id="PS00028">
    <property type="entry name" value="ZINC_FINGER_C2H2_1"/>
    <property type="match status" value="1"/>
</dbReference>
<dbReference type="GO" id="GO:0005634">
    <property type="term" value="C:nucleus"/>
    <property type="evidence" value="ECO:0007669"/>
    <property type="project" value="UniProtKB-SubCell"/>
</dbReference>
<dbReference type="InterPro" id="IPR018978">
    <property type="entry name" value="SDO1/SBDS_central"/>
</dbReference>
<evidence type="ECO:0000313" key="10">
    <source>
        <dbReference type="EMBL" id="KAK6590646.1"/>
    </source>
</evidence>
<evidence type="ECO:0000256" key="4">
    <source>
        <dbReference type="ARBA" id="ARBA00022490"/>
    </source>
</evidence>
<evidence type="ECO:0000259" key="9">
    <source>
        <dbReference type="PROSITE" id="PS00028"/>
    </source>
</evidence>
<dbReference type="NCBIfam" id="TIGR00291">
    <property type="entry name" value="RNA_SBDS"/>
    <property type="match status" value="1"/>
</dbReference>
<protein>
    <recommendedName>
        <fullName evidence="9">C2H2-type domain-containing protein</fullName>
    </recommendedName>
</protein>
<dbReference type="SUPFAM" id="SSF57667">
    <property type="entry name" value="beta-beta-alpha zinc fingers"/>
    <property type="match status" value="1"/>
</dbReference>
<dbReference type="GO" id="GO:0042256">
    <property type="term" value="P:cytosolic ribosome assembly"/>
    <property type="evidence" value="ECO:0007669"/>
    <property type="project" value="InterPro"/>
</dbReference>
<evidence type="ECO:0000256" key="6">
    <source>
        <dbReference type="ARBA" id="ARBA00023242"/>
    </source>
</evidence>
<organism evidence="10 11">
    <name type="scientific">Cryptosporidium xiaoi</name>
    <dbReference type="NCBI Taxonomy" id="659607"/>
    <lineage>
        <taxon>Eukaryota</taxon>
        <taxon>Sar</taxon>
        <taxon>Alveolata</taxon>
        <taxon>Apicomplexa</taxon>
        <taxon>Conoidasida</taxon>
        <taxon>Coccidia</taxon>
        <taxon>Eucoccidiorida</taxon>
        <taxon>Eimeriorina</taxon>
        <taxon>Cryptosporidiidae</taxon>
        <taxon>Cryptosporidium</taxon>
    </lineage>
</organism>
<proteinExistence type="inferred from homology"/>
<comment type="caution">
    <text evidence="10">The sequence shown here is derived from an EMBL/GenBank/DDBJ whole genome shotgun (WGS) entry which is preliminary data.</text>
</comment>
<dbReference type="Pfam" id="PF09377">
    <property type="entry name" value="SBDS_domain_II"/>
    <property type="match status" value="1"/>
</dbReference>
<gene>
    <name evidence="10" type="ORF">RS030_142124</name>
</gene>
<dbReference type="InterPro" id="IPR036786">
    <property type="entry name" value="Ribosome_mat_SBDS_N_sf"/>
</dbReference>
<name>A0AAV9Y132_9CRYT</name>
<dbReference type="InterPro" id="IPR039100">
    <property type="entry name" value="Sdo1/SBDS-like"/>
</dbReference>
<dbReference type="AlphaFoldDB" id="A0AAV9Y132"/>
<accession>A0AAV9Y132</accession>
<dbReference type="InterPro" id="IPR019783">
    <property type="entry name" value="SDO1/SBDS_N"/>
</dbReference>
<dbReference type="Proteomes" id="UP001311799">
    <property type="component" value="Unassembled WGS sequence"/>
</dbReference>
<feature type="region of interest" description="Disordered" evidence="8">
    <location>
        <begin position="268"/>
        <end position="295"/>
    </location>
</feature>
<comment type="similarity">
    <text evidence="3">Belongs to the SDO1/SBDS family.</text>
</comment>
<evidence type="ECO:0000256" key="2">
    <source>
        <dbReference type="ARBA" id="ARBA00004496"/>
    </source>
</evidence>
<dbReference type="GO" id="GO:0005737">
    <property type="term" value="C:cytoplasm"/>
    <property type="evidence" value="ECO:0007669"/>
    <property type="project" value="UniProtKB-SubCell"/>
</dbReference>
<dbReference type="FunFam" id="3.30.1250.10:FF:000001">
    <property type="entry name" value="SBDS, ribosome maturation factor"/>
    <property type="match status" value="1"/>
</dbReference>
<comment type="subcellular location">
    <subcellularLocation>
        <location evidence="2">Cytoplasm</location>
    </subcellularLocation>
    <subcellularLocation>
        <location evidence="1">Nucleus</location>
    </subcellularLocation>
</comment>
<dbReference type="PROSITE" id="PS01267">
    <property type="entry name" value="UPF0023"/>
    <property type="match status" value="1"/>
</dbReference>
<feature type="compositionally biased region" description="Basic and acidic residues" evidence="8">
    <location>
        <begin position="281"/>
        <end position="295"/>
    </location>
</feature>
<dbReference type="InterPro" id="IPR002140">
    <property type="entry name" value="Sdo1/SBDS"/>
</dbReference>
<dbReference type="PANTHER" id="PTHR10927">
    <property type="entry name" value="RIBOSOME MATURATION PROTEIN SBDS"/>
    <property type="match status" value="1"/>
</dbReference>
<keyword evidence="6" id="KW-0539">Nucleus</keyword>
<dbReference type="SUPFAM" id="SSF89895">
    <property type="entry name" value="FYSH domain"/>
    <property type="match status" value="1"/>
</dbReference>
<evidence type="ECO:0000256" key="5">
    <source>
        <dbReference type="ARBA" id="ARBA00022517"/>
    </source>
</evidence>
<reference evidence="10 11" key="1">
    <citation type="submission" date="2023-10" db="EMBL/GenBank/DDBJ databases">
        <title>Comparative genomics analysis reveals potential genetic determinants of host preference in Cryptosporidium xiaoi.</title>
        <authorList>
            <person name="Xiao L."/>
            <person name="Li J."/>
        </authorList>
    </citation>
    <scope>NUCLEOTIDE SEQUENCE [LARGE SCALE GENOMIC DNA]</scope>
    <source>
        <strain evidence="10 11">52996</strain>
    </source>
</reference>
<dbReference type="InterPro" id="IPR037188">
    <property type="entry name" value="Sdo1/SBDS_central_sf"/>
</dbReference>
<evidence type="ECO:0000256" key="1">
    <source>
        <dbReference type="ARBA" id="ARBA00004123"/>
    </source>
</evidence>
<sequence>MSLFQPSNQIKLTNVAVVRYKSHGKRFEVACYKNKILNWRSGVEWDLDEVLQIRSIFTNVSKGLVASVEDISSVFGSTDVDKICKIILNKGEIQVSETERLYMLEKKYTDICNMVSQMVINPKNNLPLSAKNIELELRESGFSVSLNKSTKEQSLRAFELLKKRIPDQIERVRMMLKVTAEVDEREYIMEKLRKLNISLISIEDSPQFSITFLCDPKHYREIEKMKCKVLLLDSNIKKSECGNNNNNDFREKNTDSYANRVMLINSCEPENVNGESPPKTNFRETKEASKTENDSQYIEKRILSKSTFEIDRNKNKSSIRSCHKCSMEFDDLSSFKQHFRSDWHIFNTKRITRGMEPVSEEEFLELQNDIKMGFLAVE</sequence>
<dbReference type="InterPro" id="IPR018023">
    <property type="entry name" value="Ribosome_mat_SBDS_CS"/>
</dbReference>
<dbReference type="PANTHER" id="PTHR10927:SF1">
    <property type="entry name" value="RIBOSOME MATURATION PROTEIN SBDS"/>
    <property type="match status" value="1"/>
</dbReference>
<evidence type="ECO:0000256" key="3">
    <source>
        <dbReference type="ARBA" id="ARBA00007433"/>
    </source>
</evidence>